<proteinExistence type="predicted"/>
<dbReference type="SUPFAM" id="SSF75304">
    <property type="entry name" value="Amidase signature (AS) enzymes"/>
    <property type="match status" value="1"/>
</dbReference>
<gene>
    <name evidence="2" type="ORF">O6P43_002088</name>
</gene>
<dbReference type="Proteomes" id="UP001163823">
    <property type="component" value="Chromosome 2"/>
</dbReference>
<name>A0AAD7QBQ6_QUISA</name>
<evidence type="ECO:0000256" key="1">
    <source>
        <dbReference type="SAM" id="SignalP"/>
    </source>
</evidence>
<dbReference type="EMBL" id="JARAOO010000002">
    <property type="protein sequence ID" value="KAJ7978581.1"/>
    <property type="molecule type" value="Genomic_DNA"/>
</dbReference>
<keyword evidence="1" id="KW-0732">Signal</keyword>
<dbReference type="AlphaFoldDB" id="A0AAD7QBQ6"/>
<organism evidence="2 3">
    <name type="scientific">Quillaja saponaria</name>
    <name type="common">Soap bark tree</name>
    <dbReference type="NCBI Taxonomy" id="32244"/>
    <lineage>
        <taxon>Eukaryota</taxon>
        <taxon>Viridiplantae</taxon>
        <taxon>Streptophyta</taxon>
        <taxon>Embryophyta</taxon>
        <taxon>Tracheophyta</taxon>
        <taxon>Spermatophyta</taxon>
        <taxon>Magnoliopsida</taxon>
        <taxon>eudicotyledons</taxon>
        <taxon>Gunneridae</taxon>
        <taxon>Pentapetalae</taxon>
        <taxon>rosids</taxon>
        <taxon>fabids</taxon>
        <taxon>Fabales</taxon>
        <taxon>Quillajaceae</taxon>
        <taxon>Quillaja</taxon>
    </lineage>
</organism>
<dbReference type="Gene3D" id="3.90.1300.10">
    <property type="entry name" value="Amidase signature (AS) domain"/>
    <property type="match status" value="1"/>
</dbReference>
<evidence type="ECO:0000313" key="2">
    <source>
        <dbReference type="EMBL" id="KAJ7978581.1"/>
    </source>
</evidence>
<feature type="chain" id="PRO_5042236318" evidence="1">
    <location>
        <begin position="32"/>
        <end position="127"/>
    </location>
</feature>
<dbReference type="PANTHER" id="PTHR42678">
    <property type="entry name" value="AMIDASE"/>
    <property type="match status" value="1"/>
</dbReference>
<dbReference type="InterPro" id="IPR036928">
    <property type="entry name" value="AS_sf"/>
</dbReference>
<accession>A0AAD7QBQ6</accession>
<sequence length="127" mass="13974">MGPKLTVSLFSFSFFLLILLAILSSVPPTISGNVLSIREATVGDLQLAFKYNRLTSTQLVEFYPEQIHRLNPISHGITEVNPDALDLADKADQERRTKAPESLSKLHGIPLVGVLGVDKERMLTQSS</sequence>
<dbReference type="PANTHER" id="PTHR42678:SF36">
    <property type="entry name" value="C869.01-LIKE PROTEIN, PUTATIVE-RELATED"/>
    <property type="match status" value="1"/>
</dbReference>
<feature type="signal peptide" evidence="1">
    <location>
        <begin position="1"/>
        <end position="31"/>
    </location>
</feature>
<dbReference type="KEGG" id="qsa:O6P43_002088"/>
<keyword evidence="3" id="KW-1185">Reference proteome</keyword>
<reference evidence="2" key="1">
    <citation type="journal article" date="2023" name="Science">
        <title>Elucidation of the pathway for biosynthesis of saponin adjuvants from the soapbark tree.</title>
        <authorList>
            <person name="Reed J."/>
            <person name="Orme A."/>
            <person name="El-Demerdash A."/>
            <person name="Owen C."/>
            <person name="Martin L.B.B."/>
            <person name="Misra R.C."/>
            <person name="Kikuchi S."/>
            <person name="Rejzek M."/>
            <person name="Martin A.C."/>
            <person name="Harkess A."/>
            <person name="Leebens-Mack J."/>
            <person name="Louveau T."/>
            <person name="Stephenson M.J."/>
            <person name="Osbourn A."/>
        </authorList>
    </citation>
    <scope>NUCLEOTIDE SEQUENCE</scope>
    <source>
        <strain evidence="2">S10</strain>
    </source>
</reference>
<evidence type="ECO:0000313" key="3">
    <source>
        <dbReference type="Proteomes" id="UP001163823"/>
    </source>
</evidence>
<protein>
    <submittedName>
        <fullName evidence="2">Amidase</fullName>
    </submittedName>
</protein>
<comment type="caution">
    <text evidence="2">The sequence shown here is derived from an EMBL/GenBank/DDBJ whole genome shotgun (WGS) entry which is preliminary data.</text>
</comment>